<proteinExistence type="predicted"/>
<evidence type="ECO:0000256" key="4">
    <source>
        <dbReference type="ARBA" id="ARBA00023054"/>
    </source>
</evidence>
<sequence>MKKKECAKIKMEASVCKKGSKGKKDDLYHVIHKVPYGDSPYVKAKHAQLVEKDPEAAIVLFWKAINAGDKVDSALKDMAVVMKQLDRAEEAIEAIKSFRGLCSKHSQESLDNVLLDLYKKCGKIEEQIELLKRKLRLIYQGEAFNGRTTRTARSHGKKFQVSIKQETARLLGNLGWAYMQKANYMMAEVVFKKAQMIDADANKACNLVLCLMRQSRYEEAYYILEEVLVGKLAGSEEIKSRKRAEELLEELNANIPQPEFMDDLGLDDDFVKGIDDLLNEWNTNRSRRLPIFEEISSFRGQLAC</sequence>
<dbReference type="AlphaFoldDB" id="A0ABD1MLL5"/>
<protein>
    <recommendedName>
        <fullName evidence="9">Protein SULFUR DEFICIENCY-INDUCED 1</fullName>
    </recommendedName>
</protein>
<dbReference type="GO" id="GO:0005634">
    <property type="term" value="C:nucleus"/>
    <property type="evidence" value="ECO:0007669"/>
    <property type="project" value="UniProtKB-SubCell"/>
</dbReference>
<comment type="caution">
    <text evidence="7">The sequence shown here is derived from an EMBL/GenBank/DDBJ whole genome shotgun (WGS) entry which is preliminary data.</text>
</comment>
<evidence type="ECO:0000256" key="3">
    <source>
        <dbReference type="ARBA" id="ARBA00022803"/>
    </source>
</evidence>
<keyword evidence="2" id="KW-0677">Repeat</keyword>
<accession>A0ABD1MLL5</accession>
<dbReference type="SUPFAM" id="SSF48452">
    <property type="entry name" value="TPR-like"/>
    <property type="match status" value="1"/>
</dbReference>
<comment type="subcellular location">
    <subcellularLocation>
        <location evidence="1">Nucleus</location>
    </subcellularLocation>
</comment>
<evidence type="ECO:0000256" key="1">
    <source>
        <dbReference type="ARBA" id="ARBA00004123"/>
    </source>
</evidence>
<reference evidence="7 8" key="1">
    <citation type="submission" date="2024-08" db="EMBL/GenBank/DDBJ databases">
        <title>Insights into the chromosomal genome structure of Flemingia macrophylla.</title>
        <authorList>
            <person name="Ding Y."/>
            <person name="Zhao Y."/>
            <person name="Bi W."/>
            <person name="Wu M."/>
            <person name="Zhao G."/>
            <person name="Gong Y."/>
            <person name="Li W."/>
            <person name="Zhang P."/>
        </authorList>
    </citation>
    <scope>NUCLEOTIDE SEQUENCE [LARGE SCALE GENOMIC DNA]</scope>
    <source>
        <strain evidence="7">DYQJB</strain>
        <tissue evidence="7">Leaf</tissue>
    </source>
</reference>
<evidence type="ECO:0000313" key="7">
    <source>
        <dbReference type="EMBL" id="KAL2336705.1"/>
    </source>
</evidence>
<dbReference type="PANTHER" id="PTHR36326">
    <property type="entry name" value="PROTEIN POLLENLESS 3-LIKE 2"/>
    <property type="match status" value="1"/>
</dbReference>
<evidence type="ECO:0000313" key="8">
    <source>
        <dbReference type="Proteomes" id="UP001603857"/>
    </source>
</evidence>
<dbReference type="Gene3D" id="1.25.40.10">
    <property type="entry name" value="Tetratricopeptide repeat domain"/>
    <property type="match status" value="2"/>
</dbReference>
<evidence type="ECO:0000256" key="5">
    <source>
        <dbReference type="ARBA" id="ARBA00023242"/>
    </source>
</evidence>
<dbReference type="Proteomes" id="UP001603857">
    <property type="component" value="Unassembled WGS sequence"/>
</dbReference>
<dbReference type="InterPro" id="IPR044961">
    <property type="entry name" value="MS5/SDI1"/>
</dbReference>
<dbReference type="InterPro" id="IPR011990">
    <property type="entry name" value="TPR-like_helical_dom_sf"/>
</dbReference>
<evidence type="ECO:0000256" key="2">
    <source>
        <dbReference type="ARBA" id="ARBA00022737"/>
    </source>
</evidence>
<dbReference type="PANTHER" id="PTHR36326:SF11">
    <property type="entry name" value="MALE STERILITY MS5 FAMILY PROTEIN"/>
    <property type="match status" value="1"/>
</dbReference>
<name>A0ABD1MLL5_9FABA</name>
<organism evidence="7 8">
    <name type="scientific">Flemingia macrophylla</name>
    <dbReference type="NCBI Taxonomy" id="520843"/>
    <lineage>
        <taxon>Eukaryota</taxon>
        <taxon>Viridiplantae</taxon>
        <taxon>Streptophyta</taxon>
        <taxon>Embryophyta</taxon>
        <taxon>Tracheophyta</taxon>
        <taxon>Spermatophyta</taxon>
        <taxon>Magnoliopsida</taxon>
        <taxon>eudicotyledons</taxon>
        <taxon>Gunneridae</taxon>
        <taxon>Pentapetalae</taxon>
        <taxon>rosids</taxon>
        <taxon>fabids</taxon>
        <taxon>Fabales</taxon>
        <taxon>Fabaceae</taxon>
        <taxon>Papilionoideae</taxon>
        <taxon>50 kb inversion clade</taxon>
        <taxon>NPAAA clade</taxon>
        <taxon>indigoferoid/millettioid clade</taxon>
        <taxon>Phaseoleae</taxon>
        <taxon>Flemingia</taxon>
    </lineage>
</organism>
<evidence type="ECO:0000256" key="6">
    <source>
        <dbReference type="SAM" id="Coils"/>
    </source>
</evidence>
<feature type="coiled-coil region" evidence="6">
    <location>
        <begin position="71"/>
        <end position="134"/>
    </location>
</feature>
<evidence type="ECO:0008006" key="9">
    <source>
        <dbReference type="Google" id="ProtNLM"/>
    </source>
</evidence>
<gene>
    <name evidence="7" type="ORF">Fmac_011151</name>
</gene>
<keyword evidence="5" id="KW-0539">Nucleus</keyword>
<keyword evidence="4 6" id="KW-0175">Coiled coil</keyword>
<keyword evidence="8" id="KW-1185">Reference proteome</keyword>
<keyword evidence="3" id="KW-0802">TPR repeat</keyword>
<dbReference type="EMBL" id="JBGMDY010000004">
    <property type="protein sequence ID" value="KAL2336705.1"/>
    <property type="molecule type" value="Genomic_DNA"/>
</dbReference>